<proteinExistence type="predicted"/>
<name>A0A0A9CDW8_ARUDO</name>
<accession>A0A0A9CDW8</accession>
<evidence type="ECO:0000313" key="1">
    <source>
        <dbReference type="EMBL" id="JAD72618.1"/>
    </source>
</evidence>
<dbReference type="EMBL" id="GBRH01225277">
    <property type="protein sequence ID" value="JAD72618.1"/>
    <property type="molecule type" value="Transcribed_RNA"/>
</dbReference>
<protein>
    <submittedName>
        <fullName evidence="1">Uncharacterized protein</fullName>
    </submittedName>
</protein>
<dbReference type="AlphaFoldDB" id="A0A0A9CDW8"/>
<sequence length="20" mass="2554">MHLICLSWHDNYLWIQPDLR</sequence>
<reference evidence="1" key="2">
    <citation type="journal article" date="2015" name="Data Brief">
        <title>Shoot transcriptome of the giant reed, Arundo donax.</title>
        <authorList>
            <person name="Barrero R.A."/>
            <person name="Guerrero F.D."/>
            <person name="Moolhuijzen P."/>
            <person name="Goolsby J.A."/>
            <person name="Tidwell J."/>
            <person name="Bellgard S.E."/>
            <person name="Bellgard M.I."/>
        </authorList>
    </citation>
    <scope>NUCLEOTIDE SEQUENCE</scope>
    <source>
        <tissue evidence="1">Shoot tissue taken approximately 20 cm above the soil surface</tissue>
    </source>
</reference>
<organism evidence="1">
    <name type="scientific">Arundo donax</name>
    <name type="common">Giant reed</name>
    <name type="synonym">Donax arundinaceus</name>
    <dbReference type="NCBI Taxonomy" id="35708"/>
    <lineage>
        <taxon>Eukaryota</taxon>
        <taxon>Viridiplantae</taxon>
        <taxon>Streptophyta</taxon>
        <taxon>Embryophyta</taxon>
        <taxon>Tracheophyta</taxon>
        <taxon>Spermatophyta</taxon>
        <taxon>Magnoliopsida</taxon>
        <taxon>Liliopsida</taxon>
        <taxon>Poales</taxon>
        <taxon>Poaceae</taxon>
        <taxon>PACMAD clade</taxon>
        <taxon>Arundinoideae</taxon>
        <taxon>Arundineae</taxon>
        <taxon>Arundo</taxon>
    </lineage>
</organism>
<reference evidence="1" key="1">
    <citation type="submission" date="2014-09" db="EMBL/GenBank/DDBJ databases">
        <authorList>
            <person name="Magalhaes I.L.F."/>
            <person name="Oliveira U."/>
            <person name="Santos F.R."/>
            <person name="Vidigal T.H.D.A."/>
            <person name="Brescovit A.D."/>
            <person name="Santos A.J."/>
        </authorList>
    </citation>
    <scope>NUCLEOTIDE SEQUENCE</scope>
    <source>
        <tissue evidence="1">Shoot tissue taken approximately 20 cm above the soil surface</tissue>
    </source>
</reference>